<comment type="caution">
    <text evidence="1">The sequence shown here is derived from an EMBL/GenBank/DDBJ whole genome shotgun (WGS) entry which is preliminary data.</text>
</comment>
<dbReference type="RefSeq" id="WP_046997497.1">
    <property type="nucleotide sequence ID" value="NZ_JAIQ01000174.1"/>
</dbReference>
<organism evidence="1 2">
    <name type="scientific">Aliarcobacter butzleri L348</name>
    <dbReference type="NCBI Taxonomy" id="1447256"/>
    <lineage>
        <taxon>Bacteria</taxon>
        <taxon>Pseudomonadati</taxon>
        <taxon>Campylobacterota</taxon>
        <taxon>Epsilonproteobacteria</taxon>
        <taxon>Campylobacterales</taxon>
        <taxon>Arcobacteraceae</taxon>
        <taxon>Aliarcobacter</taxon>
    </lineage>
</organism>
<evidence type="ECO:0000313" key="1">
    <source>
        <dbReference type="EMBL" id="KLD96051.1"/>
    </source>
</evidence>
<name>A0A0G9JP41_9BACT</name>
<reference evidence="1 2" key="1">
    <citation type="submission" date="2014-01" db="EMBL/GenBank/DDBJ databases">
        <title>Development of a Comparative Genomic Fingerprinting Assay for High Resolution Genotyping of Arcobacter butzleri.</title>
        <authorList>
            <person name="Webb A.L."/>
            <person name="Inglis G.D."/>
            <person name="Kruczkiewicz P."/>
            <person name="Selinger L.B."/>
            <person name="Taboada E.N."/>
        </authorList>
    </citation>
    <scope>NUCLEOTIDE SEQUENCE [LARGE SCALE GENOMIC DNA]</scope>
    <source>
        <strain evidence="1 2">L348</strain>
    </source>
</reference>
<protein>
    <submittedName>
        <fullName evidence="1">Uncharacterized protein</fullName>
    </submittedName>
</protein>
<accession>A0A0G9JP41</accession>
<sequence length="273" mass="31766">MNLLLVCETPIIEHIFTLVCKKMKIDLTIQKNNKVNKNYDLIVIDQNFVDSKFNKIKNFCKRIGAISSEELPMERLRDFIIPRPFLPTKLEALLVEQITYIKEDLTQKEPYKEEVFEYSPEDDIDILPVIDYLEEGLTESISKAPEKVVQNEYEEDDESIVSLSKLNAGGVLDSSELNKINDILHEDEIYNGITLEKRDWKDISSIIDDALEEVKEYEFDLKNEPMKTYNLVLSKYGIDELRPLLEKFDQTIIDKIASGQIIDLRVSLRDINR</sequence>
<dbReference type="AlphaFoldDB" id="A0A0G9JP41"/>
<gene>
    <name evidence="1" type="ORF">AA20_12825</name>
</gene>
<proteinExistence type="predicted"/>
<dbReference type="EMBL" id="JAIQ01000174">
    <property type="protein sequence ID" value="KLD96051.1"/>
    <property type="molecule type" value="Genomic_DNA"/>
</dbReference>
<dbReference type="Proteomes" id="UP000035514">
    <property type="component" value="Unassembled WGS sequence"/>
</dbReference>
<evidence type="ECO:0000313" key="2">
    <source>
        <dbReference type="Proteomes" id="UP000035514"/>
    </source>
</evidence>
<dbReference type="PATRIC" id="fig|1447256.3.peg.2515"/>